<dbReference type="InterPro" id="IPR032710">
    <property type="entry name" value="NTF2-like_dom_sf"/>
</dbReference>
<evidence type="ECO:0000313" key="1">
    <source>
        <dbReference type="EMBL" id="KAK2615079.1"/>
    </source>
</evidence>
<comment type="caution">
    <text evidence="1">The sequence shown here is derived from an EMBL/GenBank/DDBJ whole genome shotgun (WGS) entry which is preliminary data.</text>
</comment>
<sequence length="159" mass="17953">MAPSLDNPVLARNQQILASWPSYFPSNTAALTALYDPQSGTLIDHAFNIERTGAEVLNKHWALWLHSVPNFTAEAIHVTPTEEGGWLQYRGKGKFERNLAGKLEPTNRTFEYEAVLRAWIDRESGLITRSEEFYTRSFGESNPIHLYSSIQASVKDDAK</sequence>
<dbReference type="Gene3D" id="3.10.450.50">
    <property type="match status" value="1"/>
</dbReference>
<dbReference type="Proteomes" id="UP001265746">
    <property type="component" value="Unassembled WGS sequence"/>
</dbReference>
<evidence type="ECO:0000313" key="2">
    <source>
        <dbReference type="Proteomes" id="UP001265746"/>
    </source>
</evidence>
<reference evidence="1" key="1">
    <citation type="submission" date="2023-06" db="EMBL/GenBank/DDBJ databases">
        <authorList>
            <person name="Noh H."/>
        </authorList>
    </citation>
    <scope>NUCLEOTIDE SEQUENCE</scope>
    <source>
        <strain evidence="1">DUCC20226</strain>
    </source>
</reference>
<accession>A0AAD9WB55</accession>
<keyword evidence="2" id="KW-1185">Reference proteome</keyword>
<dbReference type="SUPFAM" id="SSF54427">
    <property type="entry name" value="NTF2-like"/>
    <property type="match status" value="1"/>
</dbReference>
<gene>
    <name evidence="1" type="ORF">N8I77_001855</name>
</gene>
<dbReference type="EMBL" id="JAUJFL010000001">
    <property type="protein sequence ID" value="KAK2615079.1"/>
    <property type="molecule type" value="Genomic_DNA"/>
</dbReference>
<dbReference type="AlphaFoldDB" id="A0AAD9WB55"/>
<evidence type="ECO:0008006" key="3">
    <source>
        <dbReference type="Google" id="ProtNLM"/>
    </source>
</evidence>
<organism evidence="1 2">
    <name type="scientific">Phomopsis amygdali</name>
    <name type="common">Fusicoccum amygdali</name>
    <dbReference type="NCBI Taxonomy" id="1214568"/>
    <lineage>
        <taxon>Eukaryota</taxon>
        <taxon>Fungi</taxon>
        <taxon>Dikarya</taxon>
        <taxon>Ascomycota</taxon>
        <taxon>Pezizomycotina</taxon>
        <taxon>Sordariomycetes</taxon>
        <taxon>Sordariomycetidae</taxon>
        <taxon>Diaporthales</taxon>
        <taxon>Diaporthaceae</taxon>
        <taxon>Diaporthe</taxon>
    </lineage>
</organism>
<proteinExistence type="predicted"/>
<name>A0AAD9WB55_PHOAM</name>
<protein>
    <recommendedName>
        <fullName evidence="3">SnoaL-like domain-containing protein</fullName>
    </recommendedName>
</protein>